<feature type="transmembrane region" description="Helical" evidence="1">
    <location>
        <begin position="49"/>
        <end position="69"/>
    </location>
</feature>
<keyword evidence="1" id="KW-0472">Membrane</keyword>
<dbReference type="AlphaFoldDB" id="A0A8U0A6H9"/>
<dbReference type="PANTHER" id="PTHR39165:SF1">
    <property type="entry name" value="DUF456 DOMAIN-CONTAINING PROTEIN"/>
    <property type="match status" value="1"/>
</dbReference>
<dbReference type="RefSeq" id="WP_247994216.1">
    <property type="nucleotide sequence ID" value="NZ_CP096019.1"/>
</dbReference>
<feature type="transmembrane region" description="Helical" evidence="1">
    <location>
        <begin position="129"/>
        <end position="159"/>
    </location>
</feature>
<feature type="transmembrane region" description="Helical" evidence="1">
    <location>
        <begin position="101"/>
        <end position="117"/>
    </location>
</feature>
<dbReference type="PANTHER" id="PTHR39165">
    <property type="entry name" value="IG HYPOTHETICAL 17883"/>
    <property type="match status" value="1"/>
</dbReference>
<dbReference type="GeneID" id="71927117"/>
<dbReference type="InterPro" id="IPR007403">
    <property type="entry name" value="DUF456"/>
</dbReference>
<dbReference type="KEGG" id="haad:MW046_03680"/>
<protein>
    <submittedName>
        <fullName evidence="2">DUF456 domain-containing protein</fullName>
    </submittedName>
</protein>
<name>A0A8U0A6H9_9EURY</name>
<dbReference type="EMBL" id="CP096019">
    <property type="protein sequence ID" value="UPM43553.1"/>
    <property type="molecule type" value="Genomic_DNA"/>
</dbReference>
<sequence>MSELVLLLAVVLLLVGVVGSVVPMMPGAPLSLSGVVLYWWSTGFSDPGLVAVFVLTVLGLSAVLADLFGGAITARVGGASLVTTGLAAVVGVVLLFLTGPVGLLVGIAGTVFLAEYVRHRDARAGVKTALFATAGVVGSAAMQLLLTASMFVLFVFAVFL</sequence>
<dbReference type="Pfam" id="PF04306">
    <property type="entry name" value="DUF456"/>
    <property type="match status" value="1"/>
</dbReference>
<keyword evidence="1" id="KW-1133">Transmembrane helix</keyword>
<reference evidence="2" key="1">
    <citation type="submission" date="2022-04" db="EMBL/GenBank/DDBJ databases">
        <title>Halocatena sp. nov., isolated from a salt lake.</title>
        <authorList>
            <person name="Cui H.-L."/>
        </authorList>
    </citation>
    <scope>NUCLEOTIDE SEQUENCE</scope>
    <source>
        <strain evidence="2">AD-1</strain>
    </source>
</reference>
<keyword evidence="3" id="KW-1185">Reference proteome</keyword>
<dbReference type="Proteomes" id="UP000831768">
    <property type="component" value="Chromosome"/>
</dbReference>
<gene>
    <name evidence="2" type="ORF">MW046_03680</name>
</gene>
<proteinExistence type="predicted"/>
<evidence type="ECO:0000256" key="1">
    <source>
        <dbReference type="SAM" id="Phobius"/>
    </source>
</evidence>
<evidence type="ECO:0000313" key="3">
    <source>
        <dbReference type="Proteomes" id="UP000831768"/>
    </source>
</evidence>
<keyword evidence="1" id="KW-0812">Transmembrane</keyword>
<accession>A0A8U0A6H9</accession>
<organism evidence="2 3">
    <name type="scientific">Halocatena salina</name>
    <dbReference type="NCBI Taxonomy" id="2934340"/>
    <lineage>
        <taxon>Archaea</taxon>
        <taxon>Methanobacteriati</taxon>
        <taxon>Methanobacteriota</taxon>
        <taxon>Stenosarchaea group</taxon>
        <taxon>Halobacteria</taxon>
        <taxon>Halobacteriales</taxon>
        <taxon>Natronomonadaceae</taxon>
        <taxon>Halocatena</taxon>
    </lineage>
</organism>
<evidence type="ECO:0000313" key="2">
    <source>
        <dbReference type="EMBL" id="UPM43553.1"/>
    </source>
</evidence>